<dbReference type="SUPFAM" id="SSF53335">
    <property type="entry name" value="S-adenosyl-L-methionine-dependent methyltransferases"/>
    <property type="match status" value="1"/>
</dbReference>
<keyword evidence="2" id="KW-0808">Transferase</keyword>
<dbReference type="CDD" id="cd02440">
    <property type="entry name" value="AdoMet_MTases"/>
    <property type="match status" value="1"/>
</dbReference>
<dbReference type="AlphaFoldDB" id="A0A6L3VMW6"/>
<dbReference type="EMBL" id="WBMR01000221">
    <property type="protein sequence ID" value="KAB2364431.1"/>
    <property type="molecule type" value="Genomic_DNA"/>
</dbReference>
<dbReference type="OrthoDB" id="3206826at2"/>
<accession>A0A6L3VMW6</accession>
<dbReference type="RefSeq" id="WP_151545795.1">
    <property type="nucleotide sequence ID" value="NZ_WBMR01000221.1"/>
</dbReference>
<dbReference type="PANTHER" id="PTHR42912:SF93">
    <property type="entry name" value="N6-ADENOSINE-METHYLTRANSFERASE TMT1A"/>
    <property type="match status" value="1"/>
</dbReference>
<dbReference type="Pfam" id="PF13649">
    <property type="entry name" value="Methyltransf_25"/>
    <property type="match status" value="1"/>
</dbReference>
<proteinExistence type="predicted"/>
<dbReference type="Proteomes" id="UP000483004">
    <property type="component" value="Unassembled WGS sequence"/>
</dbReference>
<dbReference type="PANTHER" id="PTHR42912">
    <property type="entry name" value="METHYLTRANSFERASE"/>
    <property type="match status" value="1"/>
</dbReference>
<dbReference type="InterPro" id="IPR041698">
    <property type="entry name" value="Methyltransf_25"/>
</dbReference>
<reference evidence="2 3" key="1">
    <citation type="submission" date="2019-09" db="EMBL/GenBank/DDBJ databases">
        <title>Actinomadura physcomitrii sp. nov., a novel actinomycete isolated from moss [Physcomitrium sphaericum (Ludw) Fuernr].</title>
        <authorList>
            <person name="Liu C."/>
            <person name="Zhuang X."/>
        </authorList>
    </citation>
    <scope>NUCLEOTIDE SEQUENCE [LARGE SCALE GENOMIC DNA]</scope>
    <source>
        <strain evidence="2 3">CYP1-1B</strain>
    </source>
</reference>
<evidence type="ECO:0000259" key="1">
    <source>
        <dbReference type="Pfam" id="PF13649"/>
    </source>
</evidence>
<sequence>MAASIDYLDRVAATDVAGAYKRHMLEALAIEPGHTVLDAGCGPGTDLAALASAAGPSGTVIGVDHDPAMADEARRRTADLPGVRVERADAHALPLDAGAVDRARMDRVMMHLDDPSRALGELCRVLRPGGLLALAEPDWHTLAIDHPDLETSLAFTRFVAENANRNRAMGRQIPRLAEAAGFAVRSVLNAAPVFRDPATAEHVFGLRRNTGRAVDAGHLDRDAARRWLDHLDRGPVMVTASFIIVLAQAEPGAVR</sequence>
<dbReference type="Gene3D" id="3.40.50.150">
    <property type="entry name" value="Vaccinia Virus protein VP39"/>
    <property type="match status" value="1"/>
</dbReference>
<organism evidence="2 3">
    <name type="scientific">Actinomadura montaniterrae</name>
    <dbReference type="NCBI Taxonomy" id="1803903"/>
    <lineage>
        <taxon>Bacteria</taxon>
        <taxon>Bacillati</taxon>
        <taxon>Actinomycetota</taxon>
        <taxon>Actinomycetes</taxon>
        <taxon>Streptosporangiales</taxon>
        <taxon>Thermomonosporaceae</taxon>
        <taxon>Actinomadura</taxon>
    </lineage>
</organism>
<comment type="caution">
    <text evidence="2">The sequence shown here is derived from an EMBL/GenBank/DDBJ whole genome shotgun (WGS) entry which is preliminary data.</text>
</comment>
<gene>
    <name evidence="2" type="ORF">F9B16_41735</name>
</gene>
<dbReference type="InterPro" id="IPR050508">
    <property type="entry name" value="Methyltransf_Superfamily"/>
</dbReference>
<name>A0A6L3VMW6_9ACTN</name>
<dbReference type="InterPro" id="IPR029063">
    <property type="entry name" value="SAM-dependent_MTases_sf"/>
</dbReference>
<evidence type="ECO:0000313" key="2">
    <source>
        <dbReference type="EMBL" id="KAB2364431.1"/>
    </source>
</evidence>
<protein>
    <submittedName>
        <fullName evidence="2">Methyltransferase domain-containing protein</fullName>
    </submittedName>
</protein>
<dbReference type="GO" id="GO:0008168">
    <property type="term" value="F:methyltransferase activity"/>
    <property type="evidence" value="ECO:0007669"/>
    <property type="project" value="UniProtKB-KW"/>
</dbReference>
<evidence type="ECO:0000313" key="3">
    <source>
        <dbReference type="Proteomes" id="UP000483004"/>
    </source>
</evidence>
<keyword evidence="3" id="KW-1185">Reference proteome</keyword>
<feature type="domain" description="Methyltransferase" evidence="1">
    <location>
        <begin position="36"/>
        <end position="130"/>
    </location>
</feature>
<keyword evidence="2" id="KW-0489">Methyltransferase</keyword>
<dbReference type="GO" id="GO:0032259">
    <property type="term" value="P:methylation"/>
    <property type="evidence" value="ECO:0007669"/>
    <property type="project" value="UniProtKB-KW"/>
</dbReference>